<dbReference type="AlphaFoldDB" id="A0AA95I4S5"/>
<proteinExistence type="predicted"/>
<evidence type="ECO:0000313" key="1">
    <source>
        <dbReference type="EMBL" id="WHX49461.1"/>
    </source>
</evidence>
<dbReference type="EMBL" id="CP126084">
    <property type="protein sequence ID" value="WHX49461.1"/>
    <property type="molecule type" value="Genomic_DNA"/>
</dbReference>
<reference evidence="1" key="1">
    <citation type="submission" date="2023-05" db="EMBL/GenBank/DDBJ databases">
        <title>Comparative genomics of Bacillaceae isolates and their secondary metabolite potential.</title>
        <authorList>
            <person name="Song L."/>
            <person name="Nielsen L.J."/>
            <person name="Mohite O."/>
            <person name="Xu X."/>
            <person name="Weber T."/>
            <person name="Kovacs A.T."/>
        </authorList>
    </citation>
    <scope>NUCLEOTIDE SEQUENCE</scope>
    <source>
        <strain evidence="1">B2_4</strain>
    </source>
</reference>
<dbReference type="KEGG" id="pwn:QNH46_01860"/>
<dbReference type="Proteomes" id="UP001177943">
    <property type="component" value="Chromosome"/>
</dbReference>
<accession>A0AA95I4S5</accession>
<evidence type="ECO:0000313" key="2">
    <source>
        <dbReference type="Proteomes" id="UP001177943"/>
    </source>
</evidence>
<gene>
    <name evidence="1" type="ORF">QNH46_01860</name>
</gene>
<name>A0AA95I4S5_9BACL</name>
<protein>
    <submittedName>
        <fullName evidence="1">Uncharacterized protein</fullName>
    </submittedName>
</protein>
<sequence>MIKYIYTTEYSEEYNEAILDFGVDKSLKNGYLINNSLGSDIFWEFAIIKEEVGKLLELLKGKVTSYEGGGNVNLINADKHFTTIEDIFAEEDEEDSICKIETVEFLKIILVWARENFQYKSQCGVLTGVEAEIAINWINEKCNEISGLESHRAI</sequence>
<organism evidence="1 2">
    <name type="scientific">Paenibacillus woosongensis</name>
    <dbReference type="NCBI Taxonomy" id="307580"/>
    <lineage>
        <taxon>Bacteria</taxon>
        <taxon>Bacillati</taxon>
        <taxon>Bacillota</taxon>
        <taxon>Bacilli</taxon>
        <taxon>Bacillales</taxon>
        <taxon>Paenibacillaceae</taxon>
        <taxon>Paenibacillus</taxon>
    </lineage>
</organism>
<dbReference type="RefSeq" id="WP_283926670.1">
    <property type="nucleotide sequence ID" value="NZ_CP126084.1"/>
</dbReference>